<evidence type="ECO:0000256" key="1">
    <source>
        <dbReference type="SAM" id="SignalP"/>
    </source>
</evidence>
<protein>
    <recommendedName>
        <fullName evidence="4">Preprotein translocase subunit SecD</fullName>
    </recommendedName>
</protein>
<dbReference type="RefSeq" id="WP_145061562.1">
    <property type="nucleotide sequence ID" value="NZ_CP036287.1"/>
</dbReference>
<evidence type="ECO:0000313" key="2">
    <source>
        <dbReference type="EMBL" id="QDU65191.1"/>
    </source>
</evidence>
<keyword evidence="3" id="KW-1185">Reference proteome</keyword>
<feature type="chain" id="PRO_5021939512" description="Preprotein translocase subunit SecD" evidence="1">
    <location>
        <begin position="25"/>
        <end position="179"/>
    </location>
</feature>
<dbReference type="AlphaFoldDB" id="A0A518BDZ0"/>
<dbReference type="KEGG" id="pbap:Pla133_02550"/>
<accession>A0A518BDZ0</accession>
<dbReference type="Proteomes" id="UP000316921">
    <property type="component" value="Chromosome"/>
</dbReference>
<feature type="signal peptide" evidence="1">
    <location>
        <begin position="1"/>
        <end position="24"/>
    </location>
</feature>
<sequence precursor="true">MNYATRLALLVPALCLPLACQGPAESSGAGDAPQGGGSADSRGDWTVHWEYTFEHLDFPNYDARHLANSVRVFLGDTQVRIEVLDERTWKVVGTPDEVELARFLAVSFDQQVMSRQHRGSVYDFQQADARQALVRARGMQGWGENWIVGAKDSARVYAMIPREETDAFDAILSELDAPR</sequence>
<name>A0A518BDZ0_9BACT</name>
<evidence type="ECO:0008006" key="4">
    <source>
        <dbReference type="Google" id="ProtNLM"/>
    </source>
</evidence>
<evidence type="ECO:0000313" key="3">
    <source>
        <dbReference type="Proteomes" id="UP000316921"/>
    </source>
</evidence>
<reference evidence="2 3" key="1">
    <citation type="submission" date="2019-02" db="EMBL/GenBank/DDBJ databases">
        <title>Deep-cultivation of Planctomycetes and their phenomic and genomic characterization uncovers novel biology.</title>
        <authorList>
            <person name="Wiegand S."/>
            <person name="Jogler M."/>
            <person name="Boedeker C."/>
            <person name="Pinto D."/>
            <person name="Vollmers J."/>
            <person name="Rivas-Marin E."/>
            <person name="Kohn T."/>
            <person name="Peeters S.H."/>
            <person name="Heuer A."/>
            <person name="Rast P."/>
            <person name="Oberbeckmann S."/>
            <person name="Bunk B."/>
            <person name="Jeske O."/>
            <person name="Meyerdierks A."/>
            <person name="Storesund J.E."/>
            <person name="Kallscheuer N."/>
            <person name="Luecker S."/>
            <person name="Lage O.M."/>
            <person name="Pohl T."/>
            <person name="Merkel B.J."/>
            <person name="Hornburger P."/>
            <person name="Mueller R.-W."/>
            <person name="Bruemmer F."/>
            <person name="Labrenz M."/>
            <person name="Spormann A.M."/>
            <person name="Op den Camp H."/>
            <person name="Overmann J."/>
            <person name="Amann R."/>
            <person name="Jetten M.S.M."/>
            <person name="Mascher T."/>
            <person name="Medema M.H."/>
            <person name="Devos D.P."/>
            <person name="Kaster A.-K."/>
            <person name="Ovreas L."/>
            <person name="Rohde M."/>
            <person name="Galperin M.Y."/>
            <person name="Jogler C."/>
        </authorList>
    </citation>
    <scope>NUCLEOTIDE SEQUENCE [LARGE SCALE GENOMIC DNA]</scope>
    <source>
        <strain evidence="2 3">Pla133</strain>
    </source>
</reference>
<gene>
    <name evidence="2" type="ORF">Pla133_02550</name>
</gene>
<dbReference type="EMBL" id="CP036287">
    <property type="protein sequence ID" value="QDU65191.1"/>
    <property type="molecule type" value="Genomic_DNA"/>
</dbReference>
<proteinExistence type="predicted"/>
<organism evidence="2 3">
    <name type="scientific">Engelhardtia mirabilis</name>
    <dbReference type="NCBI Taxonomy" id="2528011"/>
    <lineage>
        <taxon>Bacteria</taxon>
        <taxon>Pseudomonadati</taxon>
        <taxon>Planctomycetota</taxon>
        <taxon>Planctomycetia</taxon>
        <taxon>Planctomycetia incertae sedis</taxon>
        <taxon>Engelhardtia</taxon>
    </lineage>
</organism>
<keyword evidence="1" id="KW-0732">Signal</keyword>